<feature type="transmembrane region" description="Helical" evidence="6">
    <location>
        <begin position="261"/>
        <end position="286"/>
    </location>
</feature>
<dbReference type="PIRSF" id="PIRSF006060">
    <property type="entry name" value="AA_transporter"/>
    <property type="match status" value="1"/>
</dbReference>
<feature type="transmembrane region" description="Helical" evidence="6">
    <location>
        <begin position="221"/>
        <end position="241"/>
    </location>
</feature>
<comment type="subcellular location">
    <subcellularLocation>
        <location evidence="1">Cell membrane</location>
        <topology evidence="1">Multi-pass membrane protein</topology>
    </subcellularLocation>
</comment>
<dbReference type="Proteomes" id="UP000654670">
    <property type="component" value="Unassembled WGS sequence"/>
</dbReference>
<dbReference type="InterPro" id="IPR050367">
    <property type="entry name" value="APC_superfamily"/>
</dbReference>
<dbReference type="GO" id="GO:0005886">
    <property type="term" value="C:plasma membrane"/>
    <property type="evidence" value="ECO:0007669"/>
    <property type="project" value="UniProtKB-SubCell"/>
</dbReference>
<dbReference type="PANTHER" id="PTHR42770">
    <property type="entry name" value="AMINO ACID TRANSPORTER-RELATED"/>
    <property type="match status" value="1"/>
</dbReference>
<accession>A0A917S9L6</accession>
<reference evidence="7" key="2">
    <citation type="submission" date="2020-09" db="EMBL/GenBank/DDBJ databases">
        <authorList>
            <person name="Sun Q."/>
            <person name="Ohkuma M."/>
        </authorList>
    </citation>
    <scope>NUCLEOTIDE SEQUENCE</scope>
    <source>
        <strain evidence="7">JCM 15325</strain>
    </source>
</reference>
<keyword evidence="4 6" id="KW-1133">Transmembrane helix</keyword>
<feature type="transmembrane region" description="Helical" evidence="6">
    <location>
        <begin position="374"/>
        <end position="406"/>
    </location>
</feature>
<feature type="transmembrane region" description="Helical" evidence="6">
    <location>
        <begin position="121"/>
        <end position="141"/>
    </location>
</feature>
<dbReference type="Gene3D" id="1.20.1740.10">
    <property type="entry name" value="Amino acid/polyamine transporter I"/>
    <property type="match status" value="1"/>
</dbReference>
<evidence type="ECO:0000256" key="4">
    <source>
        <dbReference type="ARBA" id="ARBA00022989"/>
    </source>
</evidence>
<keyword evidence="2" id="KW-1003">Cell membrane</keyword>
<dbReference type="InterPro" id="IPR002293">
    <property type="entry name" value="AA/rel_permease1"/>
</dbReference>
<feature type="transmembrane region" description="Helical" evidence="6">
    <location>
        <begin position="180"/>
        <end position="201"/>
    </location>
</feature>
<keyword evidence="8" id="KW-1185">Reference proteome</keyword>
<dbReference type="EMBL" id="BMOK01000023">
    <property type="protein sequence ID" value="GGL65612.1"/>
    <property type="molecule type" value="Genomic_DNA"/>
</dbReference>
<keyword evidence="3 6" id="KW-0812">Transmembrane</keyword>
<proteinExistence type="predicted"/>
<evidence type="ECO:0000256" key="3">
    <source>
        <dbReference type="ARBA" id="ARBA00022692"/>
    </source>
</evidence>
<evidence type="ECO:0000313" key="7">
    <source>
        <dbReference type="EMBL" id="GGL65612.1"/>
    </source>
</evidence>
<dbReference type="AlphaFoldDB" id="A0A917S9L6"/>
<evidence type="ECO:0000256" key="5">
    <source>
        <dbReference type="ARBA" id="ARBA00023136"/>
    </source>
</evidence>
<evidence type="ECO:0000256" key="1">
    <source>
        <dbReference type="ARBA" id="ARBA00004651"/>
    </source>
</evidence>
<comment type="caution">
    <text evidence="7">The sequence shown here is derived from an EMBL/GenBank/DDBJ whole genome shotgun (WGS) entry which is preliminary data.</text>
</comment>
<sequence>MKKGVTATIRLPQAVALYIGAVLGSGVLIVPGLAAQLAGPASLIDWGLLMVLALPLSLCMAYLAQKYPSSGGVSHFVRLAFGEKAGSIVGWFFLTSVPIGAPVAALTGAGYLSTALGQTETFRIVTACLILFIAVTLNYFGMNLAGKVQIAVVAGILGILIMAILGAVPHMKAANFEPFMPHGAIGVGTASTILFWCFIGWEAVSHLSEEFIHPEKDVMRATIISAVLVGTIYFMTAAAVIGTNSYRQQSQAALVVVADLAFGRIGGLLIGLSSLFICLATVVAYVGAASRLGRALSENGNAPKWLGSVSKKYGTPLGGLLFLSSCFFCVMILFGFHLVTLTNLIQLPNATFLLTYLGGCAAGVALFRNEKKKWLISLIAAIATIIMFLFIGWALIYPIIIIMVVLTRWLVPKTITRLTRRIG</sequence>
<protein>
    <submittedName>
        <fullName evidence="7">Amino acid permease</fullName>
    </submittedName>
</protein>
<feature type="transmembrane region" description="Helical" evidence="6">
    <location>
        <begin position="46"/>
        <end position="64"/>
    </location>
</feature>
<dbReference type="Pfam" id="PF13520">
    <property type="entry name" value="AA_permease_2"/>
    <property type="match status" value="1"/>
</dbReference>
<dbReference type="PANTHER" id="PTHR42770:SF13">
    <property type="entry name" value="L-METHIONINE_BRANCHED-CHAIN AMINO ACID EXPORTER YJEH"/>
    <property type="match status" value="1"/>
</dbReference>
<feature type="transmembrane region" description="Helical" evidence="6">
    <location>
        <begin position="12"/>
        <end position="34"/>
    </location>
</feature>
<name>A0A917S9L6_9BACL</name>
<dbReference type="GO" id="GO:0022857">
    <property type="term" value="F:transmembrane transporter activity"/>
    <property type="evidence" value="ECO:0007669"/>
    <property type="project" value="InterPro"/>
</dbReference>
<organism evidence="7 8">
    <name type="scientific">Sporolactobacillus putidus</name>
    <dbReference type="NCBI Taxonomy" id="492735"/>
    <lineage>
        <taxon>Bacteria</taxon>
        <taxon>Bacillati</taxon>
        <taxon>Bacillota</taxon>
        <taxon>Bacilli</taxon>
        <taxon>Bacillales</taxon>
        <taxon>Sporolactobacillaceae</taxon>
        <taxon>Sporolactobacillus</taxon>
    </lineage>
</organism>
<feature type="transmembrane region" description="Helical" evidence="6">
    <location>
        <begin position="148"/>
        <end position="168"/>
    </location>
</feature>
<feature type="transmembrane region" description="Helical" evidence="6">
    <location>
        <begin position="85"/>
        <end position="109"/>
    </location>
</feature>
<gene>
    <name evidence="7" type="ORF">GCM10007968_32010</name>
</gene>
<reference evidence="7" key="1">
    <citation type="journal article" date="2014" name="Int. J. Syst. Evol. Microbiol.">
        <title>Complete genome sequence of Corynebacterium casei LMG S-19264T (=DSM 44701T), isolated from a smear-ripened cheese.</title>
        <authorList>
            <consortium name="US DOE Joint Genome Institute (JGI-PGF)"/>
            <person name="Walter F."/>
            <person name="Albersmeier A."/>
            <person name="Kalinowski J."/>
            <person name="Ruckert C."/>
        </authorList>
    </citation>
    <scope>NUCLEOTIDE SEQUENCE</scope>
    <source>
        <strain evidence="7">JCM 15325</strain>
    </source>
</reference>
<feature type="transmembrane region" description="Helical" evidence="6">
    <location>
        <begin position="320"/>
        <end position="339"/>
    </location>
</feature>
<feature type="transmembrane region" description="Helical" evidence="6">
    <location>
        <begin position="345"/>
        <end position="367"/>
    </location>
</feature>
<dbReference type="RefSeq" id="WP_188805208.1">
    <property type="nucleotide sequence ID" value="NZ_BMOK01000023.1"/>
</dbReference>
<evidence type="ECO:0000313" key="8">
    <source>
        <dbReference type="Proteomes" id="UP000654670"/>
    </source>
</evidence>
<keyword evidence="5 6" id="KW-0472">Membrane</keyword>
<evidence type="ECO:0000256" key="6">
    <source>
        <dbReference type="SAM" id="Phobius"/>
    </source>
</evidence>
<evidence type="ECO:0000256" key="2">
    <source>
        <dbReference type="ARBA" id="ARBA00022475"/>
    </source>
</evidence>